<gene>
    <name evidence="7" type="ORF">SMCB_0822</name>
</gene>
<dbReference type="OrthoDB" id="7852837at2"/>
<dbReference type="GO" id="GO:0008324">
    <property type="term" value="F:monoatomic cation transmembrane transporter activity"/>
    <property type="evidence" value="ECO:0007669"/>
    <property type="project" value="InterPro"/>
</dbReference>
<keyword evidence="8" id="KW-1185">Reference proteome</keyword>
<comment type="similarity">
    <text evidence="2">Belongs to the CPA3 antiporters (TC 2.A.63) subunit E family.</text>
</comment>
<evidence type="ECO:0000256" key="4">
    <source>
        <dbReference type="ARBA" id="ARBA00022692"/>
    </source>
</evidence>
<evidence type="ECO:0000256" key="5">
    <source>
        <dbReference type="ARBA" id="ARBA00022989"/>
    </source>
</evidence>
<dbReference type="EMBL" id="AP014569">
    <property type="protein sequence ID" value="BAO83050.1"/>
    <property type="molecule type" value="Genomic_DNA"/>
</dbReference>
<evidence type="ECO:0000256" key="3">
    <source>
        <dbReference type="ARBA" id="ARBA00022475"/>
    </source>
</evidence>
<dbReference type="InterPro" id="IPR002758">
    <property type="entry name" value="Cation_antiport_E"/>
</dbReference>
<dbReference type="GO" id="GO:0005886">
    <property type="term" value="C:plasma membrane"/>
    <property type="evidence" value="ECO:0007669"/>
    <property type="project" value="UniProtKB-SubCell"/>
</dbReference>
<dbReference type="Pfam" id="PF01899">
    <property type="entry name" value="MNHE"/>
    <property type="match status" value="1"/>
</dbReference>
<dbReference type="KEGG" id="cbab:SMCB_0822"/>
<keyword evidence="3" id="KW-1003">Cell membrane</keyword>
<evidence type="ECO:0000313" key="7">
    <source>
        <dbReference type="EMBL" id="BAO83050.1"/>
    </source>
</evidence>
<proteinExistence type="inferred from homology"/>
<evidence type="ECO:0000256" key="6">
    <source>
        <dbReference type="ARBA" id="ARBA00023136"/>
    </source>
</evidence>
<keyword evidence="5" id="KW-1133">Transmembrane helix</keyword>
<reference evidence="7 8" key="1">
    <citation type="journal article" date="2014" name="Nat. Commun.">
        <title>Physiological and genomic features of highly alkaliphilic hydrogen-utilizing Betaproteobacteria from a continental serpentinizing site.</title>
        <authorList>
            <person name="Suzuki S."/>
            <person name="Kuenen J.G."/>
            <person name="Schipper K."/>
            <person name="van der Velde S."/>
            <person name="Ishii S."/>
            <person name="Wu A."/>
            <person name="Sorokin D.Y."/>
            <person name="Tenney A."/>
            <person name="Meng X.Y."/>
            <person name="Morrill P.L."/>
            <person name="Kamagata Y."/>
            <person name="Muyzer G."/>
            <person name="Nealson K.H."/>
        </authorList>
    </citation>
    <scope>NUCLEOTIDE SEQUENCE [LARGE SCALE GENOMIC DNA]</scope>
    <source>
        <strain evidence="7 8">B1</strain>
    </source>
</reference>
<dbReference type="RefSeq" id="WP_052468407.1">
    <property type="nucleotide sequence ID" value="NZ_AP014569.1"/>
</dbReference>
<evidence type="ECO:0000313" key="8">
    <source>
        <dbReference type="Proteomes" id="UP000066014"/>
    </source>
</evidence>
<accession>A0A060NNV3</accession>
<dbReference type="PANTHER" id="PTHR34584">
    <property type="entry name" value="NA(+)/H(+) ANTIPORTER SUBUNIT E1"/>
    <property type="match status" value="1"/>
</dbReference>
<evidence type="ECO:0000256" key="1">
    <source>
        <dbReference type="ARBA" id="ARBA00004651"/>
    </source>
</evidence>
<sequence>MKPVVFKRLLAAALALAGVWLLLLRQPGVWPGADGWLLGALAVALALWARQRCMAVAGHVHGPACTLPTDFLPSPRLRWRALPRLLGVFAWQSLLGALDVTRRVCTPRMPLQPGLLELPLHLPDEGQQVLLALLVSLMPGTLAARLEDGRLTLHALDTRLPIESEVRRLEALVAALYASAPAPATAPEPPPQP</sequence>
<keyword evidence="6" id="KW-0472">Membrane</keyword>
<organism evidence="7 8">
    <name type="scientific">Serpentinimonas maccroryi</name>
    <dbReference type="NCBI Taxonomy" id="1458426"/>
    <lineage>
        <taxon>Bacteria</taxon>
        <taxon>Pseudomonadati</taxon>
        <taxon>Pseudomonadota</taxon>
        <taxon>Betaproteobacteria</taxon>
        <taxon>Burkholderiales</taxon>
        <taxon>Comamonadaceae</taxon>
        <taxon>Serpentinimonas</taxon>
    </lineage>
</organism>
<dbReference type="HOGENOM" id="CLU_086615_1_0_4"/>
<keyword evidence="4" id="KW-0812">Transmembrane</keyword>
<dbReference type="AlphaFoldDB" id="A0A060NNV3"/>
<dbReference type="PANTHER" id="PTHR34584:SF1">
    <property type="entry name" value="NA(+)_H(+) ANTIPORTER SUBUNIT E1"/>
    <property type="match status" value="1"/>
</dbReference>
<comment type="subcellular location">
    <subcellularLocation>
        <location evidence="1">Cell membrane</location>
        <topology evidence="1">Multi-pass membrane protein</topology>
    </subcellularLocation>
</comment>
<protein>
    <submittedName>
        <fullName evidence="7">Multisubunit Na+/H+ antiporter, MnhE subunit</fullName>
    </submittedName>
</protein>
<dbReference type="STRING" id="1458426.SMCB_0822"/>
<name>A0A060NNV3_9BURK</name>
<evidence type="ECO:0000256" key="2">
    <source>
        <dbReference type="ARBA" id="ARBA00006228"/>
    </source>
</evidence>
<dbReference type="Proteomes" id="UP000066014">
    <property type="component" value="Chromosome"/>
</dbReference>